<organism evidence="2 3">
    <name type="scientific">Streptomyces rubellomurinus (strain ATCC 31215)</name>
    <dbReference type="NCBI Taxonomy" id="359131"/>
    <lineage>
        <taxon>Bacteria</taxon>
        <taxon>Bacillati</taxon>
        <taxon>Actinomycetota</taxon>
        <taxon>Actinomycetes</taxon>
        <taxon>Kitasatosporales</taxon>
        <taxon>Streptomycetaceae</taxon>
        <taxon>Streptomyces</taxon>
    </lineage>
</organism>
<reference evidence="2 3" key="1">
    <citation type="submission" date="2015-02" db="EMBL/GenBank/DDBJ databases">
        <authorList>
            <person name="Ju K.-S."/>
            <person name="Doroghazi J.R."/>
            <person name="Metcalf W."/>
        </authorList>
    </citation>
    <scope>NUCLEOTIDE SEQUENCE [LARGE SCALE GENOMIC DNA]</scope>
    <source>
        <strain evidence="2 3">ATCC 31215</strain>
    </source>
</reference>
<accession>A0A0F2TI28</accession>
<dbReference type="Proteomes" id="UP000033699">
    <property type="component" value="Unassembled WGS sequence"/>
</dbReference>
<feature type="region of interest" description="Disordered" evidence="1">
    <location>
        <begin position="700"/>
        <end position="809"/>
    </location>
</feature>
<evidence type="ECO:0000313" key="2">
    <source>
        <dbReference type="EMBL" id="KJS61930.1"/>
    </source>
</evidence>
<dbReference type="EMBL" id="JZKH01000019">
    <property type="protein sequence ID" value="KJS61930.1"/>
    <property type="molecule type" value="Genomic_DNA"/>
</dbReference>
<feature type="compositionally biased region" description="Low complexity" evidence="1">
    <location>
        <begin position="380"/>
        <end position="390"/>
    </location>
</feature>
<sequence length="809" mass="80620">MWGWLRGWTAAARGAEPAEPAVTAPVAEPAVSPVAREPRHGWREVPVQRLTFGAPSLVTDPTGFRGGLVSWQDPSFLGPLGHLVHAAAPGGTGYGLAEPVGVGPRAAAASAAVQRVPDGTADVVPDRAPDVVAPLAGARPVPGGAPEVVVPAAPRAAMTVVARSVELPVRTLPATPLRPVVQRAGRPLPEEPDPVAAEPPAEAPAPVEPPAPDADAPSTSEAPAPLTAGERPLLGDRPMTSSSSAPPQRVAAPESPMVADPPPPRPRLGLGAPLSSPPAVQRSAGPVPSPPQNPRRAARVGAPIDAVPPTVQRAGQADPVGSPAASPPAADGSGPAPSGSRAGEAVAPVQRSVSPSSEEAVAPLLGDAPLVPQALRSGDAPAAEAGTPGTTPLPAPSGPRAGEVVAPVQRSVSPSSEEAAGPLAPLLGDAPLVPQALRTGDAPAEEEAGAPGTTPLPPPSGSRAGEAVAPVQRSVSPSSEEAAGPLAPLLGDAPLVPQALRTGDAPAAENAGAPGTAALPPPAPAAPLPLPVQRVTSMEPEFVGVVDPAVSAAPGAAATGLLGEHGLELRSAPTPRATGAGEQAPAAGPATELPVVPVAWAPPVHVEPTGEVRRQAWPASVQRSAAGGGAVHAPQPLTGRDRPALPLQGLSAQYRTAVQAVPVPPSGVRQQAPVARPGGAPADAGTVAVAAGIAQRMPDGSVLFAPPSPPPGRRAGTELPIQRAESPPTFEPHAAPAAEPPADPPAGPPVQRAESPPSSVTPPHPPPPVTPAESTDELVRRLIDPLGRLLRAELRLDRERAGRRFDTHY</sequence>
<feature type="compositionally biased region" description="Low complexity" evidence="1">
    <location>
        <begin position="419"/>
        <end position="442"/>
    </location>
</feature>
<feature type="region of interest" description="Disordered" evidence="1">
    <location>
        <begin position="180"/>
        <end position="532"/>
    </location>
</feature>
<feature type="compositionally biased region" description="Pro residues" evidence="1">
    <location>
        <begin position="201"/>
        <end position="212"/>
    </location>
</feature>
<feature type="compositionally biased region" description="Low complexity" evidence="1">
    <location>
        <begin position="482"/>
        <end position="497"/>
    </location>
</feature>
<feature type="compositionally biased region" description="Pro residues" evidence="1">
    <location>
        <begin position="738"/>
        <end position="748"/>
    </location>
</feature>
<feature type="compositionally biased region" description="Basic and acidic residues" evidence="1">
    <location>
        <begin position="790"/>
        <end position="809"/>
    </location>
</feature>
<feature type="region of interest" description="Disordered" evidence="1">
    <location>
        <begin position="663"/>
        <end position="683"/>
    </location>
</feature>
<gene>
    <name evidence="2" type="ORF">VM95_12305</name>
</gene>
<feature type="compositionally biased region" description="Low complexity" evidence="1">
    <location>
        <begin position="727"/>
        <end position="737"/>
    </location>
</feature>
<evidence type="ECO:0000313" key="3">
    <source>
        <dbReference type="Proteomes" id="UP000033699"/>
    </source>
</evidence>
<feature type="compositionally biased region" description="Pro residues" evidence="1">
    <location>
        <begin position="759"/>
        <end position="770"/>
    </location>
</feature>
<dbReference type="PATRIC" id="fig|359131.3.peg.2398"/>
<feature type="compositionally biased region" description="Low complexity" evidence="1">
    <location>
        <begin position="213"/>
        <end position="225"/>
    </location>
</feature>
<proteinExistence type="predicted"/>
<name>A0A0F2TI28_STRR3</name>
<keyword evidence="3" id="KW-1185">Reference proteome</keyword>
<feature type="region of interest" description="Disordered" evidence="1">
    <location>
        <begin position="625"/>
        <end position="644"/>
    </location>
</feature>
<evidence type="ECO:0000256" key="1">
    <source>
        <dbReference type="SAM" id="MobiDB-lite"/>
    </source>
</evidence>
<dbReference type="AlphaFoldDB" id="A0A0F2TI28"/>
<feature type="compositionally biased region" description="Low complexity" evidence="1">
    <location>
        <begin position="505"/>
        <end position="518"/>
    </location>
</feature>
<protein>
    <recommendedName>
        <fullName evidence="4">Syndecan 1</fullName>
    </recommendedName>
</protein>
<evidence type="ECO:0008006" key="4">
    <source>
        <dbReference type="Google" id="ProtNLM"/>
    </source>
</evidence>
<comment type="caution">
    <text evidence="2">The sequence shown here is derived from an EMBL/GenBank/DDBJ whole genome shotgun (WGS) entry which is preliminary data.</text>
</comment>
<feature type="compositionally biased region" description="Low complexity" evidence="1">
    <location>
        <begin position="321"/>
        <end position="345"/>
    </location>
</feature>
<feature type="compositionally biased region" description="Pro residues" evidence="1">
    <location>
        <begin position="519"/>
        <end position="530"/>
    </location>
</feature>